<keyword evidence="5" id="KW-0408">Iron</keyword>
<feature type="domain" description="TauD/TfdA-like" evidence="6">
    <location>
        <begin position="35"/>
        <end position="289"/>
    </location>
</feature>
<dbReference type="Gene3D" id="3.60.130.10">
    <property type="entry name" value="Clavaminate synthase-like"/>
    <property type="match status" value="2"/>
</dbReference>
<dbReference type="InterPro" id="IPR042098">
    <property type="entry name" value="TauD-like_sf"/>
</dbReference>
<keyword evidence="8" id="KW-1185">Reference proteome</keyword>
<accession>A0A9Q5HUH8</accession>
<keyword evidence="4" id="KW-0560">Oxidoreductase</keyword>
<reference evidence="7" key="1">
    <citation type="submission" date="2016-06" db="EMBL/GenBank/DDBJ databases">
        <title>Draft Genome sequence of the fungus Inonotus baumii.</title>
        <authorList>
            <person name="Zhu H."/>
            <person name="Lin W."/>
        </authorList>
    </citation>
    <scope>NUCLEOTIDE SEQUENCE</scope>
    <source>
        <strain evidence="7">821</strain>
    </source>
</reference>
<dbReference type="GO" id="GO:0046872">
    <property type="term" value="F:metal ion binding"/>
    <property type="evidence" value="ECO:0007669"/>
    <property type="project" value="UniProtKB-KW"/>
</dbReference>
<comment type="similarity">
    <text evidence="1">Belongs to the TfdA dioxygenase family.</text>
</comment>
<evidence type="ECO:0000313" key="7">
    <source>
        <dbReference type="EMBL" id="OCB86047.1"/>
    </source>
</evidence>
<keyword evidence="3 7" id="KW-0223">Dioxygenase</keyword>
<dbReference type="Proteomes" id="UP000757232">
    <property type="component" value="Unassembled WGS sequence"/>
</dbReference>
<evidence type="ECO:0000256" key="4">
    <source>
        <dbReference type="ARBA" id="ARBA00023002"/>
    </source>
</evidence>
<evidence type="ECO:0000313" key="8">
    <source>
        <dbReference type="Proteomes" id="UP000757232"/>
    </source>
</evidence>
<dbReference type="AlphaFoldDB" id="A0A9Q5HUH8"/>
<name>A0A9Q5HUH8_SANBA</name>
<dbReference type="PANTHER" id="PTHR43779">
    <property type="entry name" value="DIOXYGENASE RV0097-RELATED"/>
    <property type="match status" value="1"/>
</dbReference>
<evidence type="ECO:0000256" key="3">
    <source>
        <dbReference type="ARBA" id="ARBA00022964"/>
    </source>
</evidence>
<sequence>MSTTTITETRAPVLPVRAVNGSTLEPIKIGTLTCKPLHPTFGAEIEGIDFSKPVPDWQIKEVIEAQNRFGVTVYRNTGLTDETHIAFSRQLGELEKVPKFNGPNVPDRFGHPELFDAGNTNLDGTIVQKNSRRWWYNKGNALWHTDSSFNQYRSKYSLLLSHRIPKEGGNTDFADVRRAYRDLPEERKAKLRGLVVKHDLWHSRQLAAPEEFKNITETEKAAKRPAYHKLIQIAPDGEETLYIAAHAAEVVDMPKEEGPKLIWELIDHCTQPKYTLSVKWHQPGDLVFWGKNNPKRIQVKTSIHVGFLLFSDNRCTMHRATPFSDQMEVRDMRRTTVFDDGPEKNGVPEAVETAVAA</sequence>
<evidence type="ECO:0000256" key="5">
    <source>
        <dbReference type="ARBA" id="ARBA00023004"/>
    </source>
</evidence>
<dbReference type="PANTHER" id="PTHR43779:SF3">
    <property type="entry name" value="(3R)-3-[(CARBOXYMETHYL)AMINO]FATTY ACID OXYGENASE_DECARBOXYLASE"/>
    <property type="match status" value="1"/>
</dbReference>
<dbReference type="InterPro" id="IPR003819">
    <property type="entry name" value="TauD/TfdA-like"/>
</dbReference>
<dbReference type="EMBL" id="LNZH02000205">
    <property type="protein sequence ID" value="OCB86047.1"/>
    <property type="molecule type" value="Genomic_DNA"/>
</dbReference>
<evidence type="ECO:0000256" key="1">
    <source>
        <dbReference type="ARBA" id="ARBA00005896"/>
    </source>
</evidence>
<dbReference type="SUPFAM" id="SSF51197">
    <property type="entry name" value="Clavaminate synthase-like"/>
    <property type="match status" value="1"/>
</dbReference>
<evidence type="ECO:0000256" key="2">
    <source>
        <dbReference type="ARBA" id="ARBA00022723"/>
    </source>
</evidence>
<proteinExistence type="inferred from homology"/>
<comment type="caution">
    <text evidence="7">The sequence shown here is derived from an EMBL/GenBank/DDBJ whole genome shotgun (WGS) entry which is preliminary data.</text>
</comment>
<evidence type="ECO:0000259" key="6">
    <source>
        <dbReference type="Pfam" id="PF02668"/>
    </source>
</evidence>
<organism evidence="7 8">
    <name type="scientific">Sanghuangporus baumii</name>
    <name type="common">Phellinus baumii</name>
    <dbReference type="NCBI Taxonomy" id="108892"/>
    <lineage>
        <taxon>Eukaryota</taxon>
        <taxon>Fungi</taxon>
        <taxon>Dikarya</taxon>
        <taxon>Basidiomycota</taxon>
        <taxon>Agaricomycotina</taxon>
        <taxon>Agaricomycetes</taxon>
        <taxon>Hymenochaetales</taxon>
        <taxon>Hymenochaetaceae</taxon>
        <taxon>Sanghuangporus</taxon>
    </lineage>
</organism>
<protein>
    <submittedName>
        <fullName evidence="7">Alpha-ketoglutarate-dependent 2,4-dichlorophenoxyacetate dioxygenase</fullName>
    </submittedName>
</protein>
<dbReference type="Pfam" id="PF02668">
    <property type="entry name" value="TauD"/>
    <property type="match status" value="1"/>
</dbReference>
<dbReference type="InterPro" id="IPR051178">
    <property type="entry name" value="TfdA_dioxygenase"/>
</dbReference>
<keyword evidence="2" id="KW-0479">Metal-binding</keyword>
<gene>
    <name evidence="7" type="ORF">A7U60_g6945</name>
</gene>
<dbReference type="GO" id="GO:0051213">
    <property type="term" value="F:dioxygenase activity"/>
    <property type="evidence" value="ECO:0007669"/>
    <property type="project" value="UniProtKB-KW"/>
</dbReference>
<dbReference type="OrthoDB" id="5818554at2759"/>